<feature type="compositionally biased region" description="Basic and acidic residues" evidence="1">
    <location>
        <begin position="43"/>
        <end position="57"/>
    </location>
</feature>
<accession>A0A426Y4E3</accession>
<gene>
    <name evidence="2" type="ORF">B296_00052649</name>
</gene>
<evidence type="ECO:0000313" key="2">
    <source>
        <dbReference type="EMBL" id="RRT46622.1"/>
    </source>
</evidence>
<dbReference type="AlphaFoldDB" id="A0A426Y4E3"/>
<protein>
    <recommendedName>
        <fullName evidence="4">F-box domain-containing protein</fullName>
    </recommendedName>
</protein>
<sequence length="187" mass="21158">MSPTFRNLHVKLPFVNPTCRALEVAIARHNIRDKPLVKRHTRRREERKQKADIGDRGDSFSSPHFEFALSMADRSRAFCIEELPAHLILEILSCGRLGAADLACLDATCRMFRGADGLFPDKFRSLVEFAAFHICNVHPIFGSLPHYARANLLDRCNGNWKRVLRFLQSVEQSSSSVETSAGNVYLC</sequence>
<dbReference type="EMBL" id="AMZH03015067">
    <property type="protein sequence ID" value="RRT46622.1"/>
    <property type="molecule type" value="Genomic_DNA"/>
</dbReference>
<evidence type="ECO:0000256" key="1">
    <source>
        <dbReference type="SAM" id="MobiDB-lite"/>
    </source>
</evidence>
<comment type="caution">
    <text evidence="2">The sequence shown here is derived from an EMBL/GenBank/DDBJ whole genome shotgun (WGS) entry which is preliminary data.</text>
</comment>
<name>A0A426Y4E3_ENSVE</name>
<reference evidence="2 3" key="1">
    <citation type="journal article" date="2014" name="Agronomy (Basel)">
        <title>A Draft Genome Sequence for Ensete ventricosum, the Drought-Tolerant Tree Against Hunger.</title>
        <authorList>
            <person name="Harrison J."/>
            <person name="Moore K.A."/>
            <person name="Paszkiewicz K."/>
            <person name="Jones T."/>
            <person name="Grant M."/>
            <person name="Ambacheew D."/>
            <person name="Muzemil S."/>
            <person name="Studholme D.J."/>
        </authorList>
    </citation>
    <scope>NUCLEOTIDE SEQUENCE [LARGE SCALE GENOMIC DNA]</scope>
</reference>
<dbReference type="Proteomes" id="UP000287651">
    <property type="component" value="Unassembled WGS sequence"/>
</dbReference>
<dbReference type="SUPFAM" id="SSF81383">
    <property type="entry name" value="F-box domain"/>
    <property type="match status" value="1"/>
</dbReference>
<evidence type="ECO:0008006" key="4">
    <source>
        <dbReference type="Google" id="ProtNLM"/>
    </source>
</evidence>
<evidence type="ECO:0000313" key="3">
    <source>
        <dbReference type="Proteomes" id="UP000287651"/>
    </source>
</evidence>
<dbReference type="InterPro" id="IPR036047">
    <property type="entry name" value="F-box-like_dom_sf"/>
</dbReference>
<proteinExistence type="predicted"/>
<organism evidence="2 3">
    <name type="scientific">Ensete ventricosum</name>
    <name type="common">Abyssinian banana</name>
    <name type="synonym">Musa ensete</name>
    <dbReference type="NCBI Taxonomy" id="4639"/>
    <lineage>
        <taxon>Eukaryota</taxon>
        <taxon>Viridiplantae</taxon>
        <taxon>Streptophyta</taxon>
        <taxon>Embryophyta</taxon>
        <taxon>Tracheophyta</taxon>
        <taxon>Spermatophyta</taxon>
        <taxon>Magnoliopsida</taxon>
        <taxon>Liliopsida</taxon>
        <taxon>Zingiberales</taxon>
        <taxon>Musaceae</taxon>
        <taxon>Ensete</taxon>
    </lineage>
</organism>
<feature type="region of interest" description="Disordered" evidence="1">
    <location>
        <begin position="36"/>
        <end position="57"/>
    </location>
</feature>